<keyword evidence="1" id="KW-0472">Membrane</keyword>
<proteinExistence type="predicted"/>
<evidence type="ECO:0000256" key="1">
    <source>
        <dbReference type="SAM" id="Phobius"/>
    </source>
</evidence>
<dbReference type="AlphaFoldDB" id="A0A2S2QC11"/>
<name>A0A2S2QC11_9HEMI</name>
<accession>A0A2S2QC11</accession>
<keyword evidence="1" id="KW-0812">Transmembrane</keyword>
<evidence type="ECO:0000313" key="2">
    <source>
        <dbReference type="EMBL" id="MBY75267.1"/>
    </source>
</evidence>
<dbReference type="EMBL" id="GGMS01006064">
    <property type="protein sequence ID" value="MBY75267.1"/>
    <property type="molecule type" value="Transcribed_RNA"/>
</dbReference>
<feature type="transmembrane region" description="Helical" evidence="1">
    <location>
        <begin position="44"/>
        <end position="62"/>
    </location>
</feature>
<keyword evidence="1" id="KW-1133">Transmembrane helix</keyword>
<reference evidence="2" key="1">
    <citation type="submission" date="2018-04" db="EMBL/GenBank/DDBJ databases">
        <title>Transcriptome assembly of Sipha flava.</title>
        <authorList>
            <person name="Scully E.D."/>
            <person name="Geib S.M."/>
            <person name="Palmer N.A."/>
            <person name="Koch K."/>
            <person name="Bradshaw J."/>
            <person name="Heng-Moss T."/>
            <person name="Sarath G."/>
        </authorList>
    </citation>
    <scope>NUCLEOTIDE SEQUENCE</scope>
</reference>
<gene>
    <name evidence="2" type="ORF">g.66223</name>
</gene>
<protein>
    <submittedName>
        <fullName evidence="2">Uncharacterized protein</fullName>
    </submittedName>
</protein>
<organism evidence="2">
    <name type="scientific">Sipha flava</name>
    <name type="common">yellow sugarcane aphid</name>
    <dbReference type="NCBI Taxonomy" id="143950"/>
    <lineage>
        <taxon>Eukaryota</taxon>
        <taxon>Metazoa</taxon>
        <taxon>Ecdysozoa</taxon>
        <taxon>Arthropoda</taxon>
        <taxon>Hexapoda</taxon>
        <taxon>Insecta</taxon>
        <taxon>Pterygota</taxon>
        <taxon>Neoptera</taxon>
        <taxon>Paraneoptera</taxon>
        <taxon>Hemiptera</taxon>
        <taxon>Sternorrhyncha</taxon>
        <taxon>Aphidomorpha</taxon>
        <taxon>Aphidoidea</taxon>
        <taxon>Aphididae</taxon>
        <taxon>Sipha</taxon>
    </lineage>
</organism>
<sequence length="103" mass="12096">MYYCIYIMYAYGEKNNTKSLFSLSFLFTGEQIIHTCICIQTPRVFVSIYSCVYINVYVHIINTRRRRRRRPKTTTRVGSAVYVCVNTTRAVSVKQIRTNSYKG</sequence>